<feature type="transmembrane region" description="Helical" evidence="1">
    <location>
        <begin position="6"/>
        <end position="25"/>
    </location>
</feature>
<keyword evidence="3" id="KW-1185">Reference proteome</keyword>
<dbReference type="AlphaFoldDB" id="A0A2C6LAB5"/>
<dbReference type="VEuPathDB" id="ToxoDB:CSUI_002144"/>
<keyword evidence="1" id="KW-0812">Transmembrane</keyword>
<accession>A0A2C6LAB5</accession>
<evidence type="ECO:0000313" key="2">
    <source>
        <dbReference type="EMBL" id="PHJ24003.1"/>
    </source>
</evidence>
<proteinExistence type="predicted"/>
<gene>
    <name evidence="2" type="ORF">CSUI_002144</name>
</gene>
<evidence type="ECO:0000313" key="3">
    <source>
        <dbReference type="Proteomes" id="UP000221165"/>
    </source>
</evidence>
<evidence type="ECO:0000256" key="1">
    <source>
        <dbReference type="SAM" id="Phobius"/>
    </source>
</evidence>
<protein>
    <submittedName>
        <fullName evidence="2">Uncharacterized protein</fullName>
    </submittedName>
</protein>
<comment type="caution">
    <text evidence="2">The sequence shown here is derived from an EMBL/GenBank/DDBJ whole genome shotgun (WGS) entry which is preliminary data.</text>
</comment>
<keyword evidence="1" id="KW-0472">Membrane</keyword>
<sequence length="97" mass="11061">MCHFLLGWRGIVGMAFVTLIGWRELRDELPLSQRLPCRVGLWRRMNKLNFQAVRIGSPRGLACEFGPGLCIDVFCGFSGVPVKEGRLVTYARYERLC</sequence>
<keyword evidence="1" id="KW-1133">Transmembrane helix</keyword>
<reference evidence="2 3" key="1">
    <citation type="journal article" date="2017" name="Int. J. Parasitol.">
        <title>The genome of the protozoan parasite Cystoisospora suis and a reverse vaccinology approach to identify vaccine candidates.</title>
        <authorList>
            <person name="Palmieri N."/>
            <person name="Shrestha A."/>
            <person name="Ruttkowski B."/>
            <person name="Beck T."/>
            <person name="Vogl C."/>
            <person name="Tomley F."/>
            <person name="Blake D.P."/>
            <person name="Joachim A."/>
        </authorList>
    </citation>
    <scope>NUCLEOTIDE SEQUENCE [LARGE SCALE GENOMIC DNA]</scope>
    <source>
        <strain evidence="2 3">Wien I</strain>
    </source>
</reference>
<name>A0A2C6LAB5_9APIC</name>
<dbReference type="GeneID" id="94425557"/>
<dbReference type="Proteomes" id="UP000221165">
    <property type="component" value="Unassembled WGS sequence"/>
</dbReference>
<organism evidence="2 3">
    <name type="scientific">Cystoisospora suis</name>
    <dbReference type="NCBI Taxonomy" id="483139"/>
    <lineage>
        <taxon>Eukaryota</taxon>
        <taxon>Sar</taxon>
        <taxon>Alveolata</taxon>
        <taxon>Apicomplexa</taxon>
        <taxon>Conoidasida</taxon>
        <taxon>Coccidia</taxon>
        <taxon>Eucoccidiorida</taxon>
        <taxon>Eimeriorina</taxon>
        <taxon>Sarcocystidae</taxon>
        <taxon>Cystoisospora</taxon>
    </lineage>
</organism>
<dbReference type="EMBL" id="MIGC01000892">
    <property type="protein sequence ID" value="PHJ24003.1"/>
    <property type="molecule type" value="Genomic_DNA"/>
</dbReference>
<dbReference type="RefSeq" id="XP_067925677.1">
    <property type="nucleotide sequence ID" value="XM_068062346.1"/>
</dbReference>